<accession>A0AAU0EYT4</accession>
<dbReference type="AlphaFoldDB" id="A0AAU0EYT4"/>
<feature type="transmembrane region" description="Helical" evidence="1">
    <location>
        <begin position="283"/>
        <end position="298"/>
    </location>
</feature>
<protein>
    <recommendedName>
        <fullName evidence="4">Glycosyltransferase RgtA/B/C/D-like domain-containing protein</fullName>
    </recommendedName>
</protein>
<dbReference type="KEGG" id="bpor:BPO_0264"/>
<feature type="transmembrane region" description="Helical" evidence="1">
    <location>
        <begin position="334"/>
        <end position="353"/>
    </location>
</feature>
<feature type="transmembrane region" description="Helical" evidence="1">
    <location>
        <begin position="128"/>
        <end position="146"/>
    </location>
</feature>
<reference evidence="2" key="1">
    <citation type="submission" date="2023-10" db="EMBL/GenBank/DDBJ databases">
        <title>Characterization and whole genome sequencing of a novel strain of Bergeyella porcorum QD2021 isolated from pig.</title>
        <authorList>
            <person name="Liu G."/>
            <person name="Chen C."/>
            <person name="Han X."/>
        </authorList>
    </citation>
    <scope>NUCLEOTIDE SEQUENCE</scope>
    <source>
        <strain evidence="2">QD2021</strain>
    </source>
</reference>
<feature type="transmembrane region" description="Helical" evidence="1">
    <location>
        <begin position="310"/>
        <end position="328"/>
    </location>
</feature>
<proteinExistence type="predicted"/>
<sequence length="362" mass="42570">MKIFHYLGILSLYFIFVCFVKDSQNNWDKLGYMACVLVLDGQNEVHKKVYSVAEKLDFKEDSPYRKEMRLNEKAFNEQINFYHSRIAYTFTAWIFYKITNDLNVATYILSVLFSLLSLLLLFHILSKTIGKIHIISLTMLPLLFLFKDLIRYTTPDAMSLFFLMLSGWFYWTQRKTLFAFSVFISILVRPDNVLFAVILVSCDFILAQPYRLKNFIISFSQIFVLMLIYWGINTIYDAPKLGTLLCHTFIDKQYFPISSPPLFGYENYIQILLQKGRYNVDDLGIRLLLILVAFFIIFRNQWILKNRLSVLLLSVFVCIVAKFLLFPEVLERHFIFYDLVIIVILSCLTVDLLKKTIRKTSG</sequence>
<gene>
    <name evidence="2" type="ORF">BPO_0264</name>
</gene>
<evidence type="ECO:0000313" key="2">
    <source>
        <dbReference type="EMBL" id="WOC50911.1"/>
    </source>
</evidence>
<keyword evidence="1" id="KW-0472">Membrane</keyword>
<dbReference type="RefSeq" id="WP_327984607.1">
    <property type="nucleotide sequence ID" value="NZ_CP136426.1"/>
</dbReference>
<keyword evidence="1" id="KW-1133">Transmembrane helix</keyword>
<feature type="transmembrane region" description="Helical" evidence="1">
    <location>
        <begin position="177"/>
        <end position="200"/>
    </location>
</feature>
<name>A0AAU0EYT4_9FLAO</name>
<evidence type="ECO:0000256" key="1">
    <source>
        <dbReference type="SAM" id="Phobius"/>
    </source>
</evidence>
<organism evidence="2 3">
    <name type="scientific">Bergeyella porcorum</name>
    <dbReference type="NCBI Taxonomy" id="1735111"/>
    <lineage>
        <taxon>Bacteria</taxon>
        <taxon>Pseudomonadati</taxon>
        <taxon>Bacteroidota</taxon>
        <taxon>Flavobacteriia</taxon>
        <taxon>Flavobacteriales</taxon>
        <taxon>Weeksellaceae</taxon>
        <taxon>Bergeyella</taxon>
    </lineage>
</organism>
<keyword evidence="3" id="KW-1185">Reference proteome</keyword>
<dbReference type="EMBL" id="CP136426">
    <property type="protein sequence ID" value="WOC50911.1"/>
    <property type="molecule type" value="Genomic_DNA"/>
</dbReference>
<evidence type="ECO:0008006" key="4">
    <source>
        <dbReference type="Google" id="ProtNLM"/>
    </source>
</evidence>
<feature type="transmembrane region" description="Helical" evidence="1">
    <location>
        <begin position="104"/>
        <end position="122"/>
    </location>
</feature>
<feature type="transmembrane region" description="Helical" evidence="1">
    <location>
        <begin position="6"/>
        <end position="23"/>
    </location>
</feature>
<keyword evidence="1" id="KW-0812">Transmembrane</keyword>
<evidence type="ECO:0000313" key="3">
    <source>
        <dbReference type="Proteomes" id="UP001432059"/>
    </source>
</evidence>
<feature type="transmembrane region" description="Helical" evidence="1">
    <location>
        <begin position="212"/>
        <end position="232"/>
    </location>
</feature>
<dbReference type="Proteomes" id="UP001432059">
    <property type="component" value="Chromosome"/>
</dbReference>